<dbReference type="EnsemblPlants" id="QL02p076237:mrna">
    <property type="protein sequence ID" value="QL02p076237:mrna"/>
    <property type="gene ID" value="QL02p076237"/>
</dbReference>
<dbReference type="PANTHER" id="PTHR18359:SF0">
    <property type="entry name" value="U3 SMALL NUCLEOLAR RNA-ASSOCIATED PROTEIN 18 HOMOLOG"/>
    <property type="match status" value="1"/>
</dbReference>
<name>A0A7N2L0B4_QUELO</name>
<evidence type="ECO:0000256" key="2">
    <source>
        <dbReference type="ARBA" id="ARBA00022552"/>
    </source>
</evidence>
<reference evidence="6" key="2">
    <citation type="submission" date="2021-01" db="UniProtKB">
        <authorList>
            <consortium name="EnsemblPlants"/>
        </authorList>
    </citation>
    <scope>IDENTIFICATION</scope>
</reference>
<keyword evidence="5" id="KW-0539">Nucleus</keyword>
<dbReference type="Gramene" id="QL02p076237:mrna">
    <property type="protein sequence ID" value="QL02p076237:mrna"/>
    <property type="gene ID" value="QL02p076237"/>
</dbReference>
<keyword evidence="7" id="KW-1185">Reference proteome</keyword>
<dbReference type="InParanoid" id="A0A7N2L0B4"/>
<dbReference type="Gene3D" id="2.130.10.10">
    <property type="entry name" value="YVTN repeat-like/Quinoprotein amine dehydrogenase"/>
    <property type="match status" value="1"/>
</dbReference>
<keyword evidence="2" id="KW-0698">rRNA processing</keyword>
<dbReference type="InterPro" id="IPR045161">
    <property type="entry name" value="Utp18"/>
</dbReference>
<evidence type="ECO:0000256" key="1">
    <source>
        <dbReference type="ARBA" id="ARBA00004604"/>
    </source>
</evidence>
<dbReference type="Proteomes" id="UP000594261">
    <property type="component" value="Chromosome 2"/>
</dbReference>
<dbReference type="PANTHER" id="PTHR18359">
    <property type="entry name" value="WD-REPEAT PROTEIN-RELATED"/>
    <property type="match status" value="1"/>
</dbReference>
<protein>
    <submittedName>
        <fullName evidence="6">Uncharacterized protein</fullName>
    </submittedName>
</protein>
<evidence type="ECO:0000256" key="5">
    <source>
        <dbReference type="ARBA" id="ARBA00023242"/>
    </source>
</evidence>
<evidence type="ECO:0000313" key="6">
    <source>
        <dbReference type="EnsemblPlants" id="QL02p076237:mrna"/>
    </source>
</evidence>
<evidence type="ECO:0000256" key="3">
    <source>
        <dbReference type="ARBA" id="ARBA00022574"/>
    </source>
</evidence>
<evidence type="ECO:0000313" key="7">
    <source>
        <dbReference type="Proteomes" id="UP000594261"/>
    </source>
</evidence>
<proteinExistence type="predicted"/>
<dbReference type="GO" id="GO:0032040">
    <property type="term" value="C:small-subunit processome"/>
    <property type="evidence" value="ECO:0007669"/>
    <property type="project" value="TreeGrafter"/>
</dbReference>
<dbReference type="GO" id="GO:0034388">
    <property type="term" value="C:Pwp2p-containing subcomplex of 90S preribosome"/>
    <property type="evidence" value="ECO:0007669"/>
    <property type="project" value="TreeGrafter"/>
</dbReference>
<keyword evidence="3" id="KW-0853">WD repeat</keyword>
<dbReference type="InterPro" id="IPR015943">
    <property type="entry name" value="WD40/YVTN_repeat-like_dom_sf"/>
</dbReference>
<dbReference type="AlphaFoldDB" id="A0A7N2L0B4"/>
<evidence type="ECO:0000256" key="4">
    <source>
        <dbReference type="ARBA" id="ARBA00022737"/>
    </source>
</evidence>
<sequence>MIDGKQNTKIQSILMIAPIRKASFLPDGSQVIILGRREEKSLEDFEVSPDSSTIAFVGYEGYILLVSNKT</sequence>
<comment type="subcellular location">
    <subcellularLocation>
        <location evidence="1">Nucleus</location>
        <location evidence="1">Nucleolus</location>
    </subcellularLocation>
</comment>
<keyword evidence="4" id="KW-0677">Repeat</keyword>
<organism evidence="6 7">
    <name type="scientific">Quercus lobata</name>
    <name type="common">Valley oak</name>
    <dbReference type="NCBI Taxonomy" id="97700"/>
    <lineage>
        <taxon>Eukaryota</taxon>
        <taxon>Viridiplantae</taxon>
        <taxon>Streptophyta</taxon>
        <taxon>Embryophyta</taxon>
        <taxon>Tracheophyta</taxon>
        <taxon>Spermatophyta</taxon>
        <taxon>Magnoliopsida</taxon>
        <taxon>eudicotyledons</taxon>
        <taxon>Gunneridae</taxon>
        <taxon>Pentapetalae</taxon>
        <taxon>rosids</taxon>
        <taxon>fabids</taxon>
        <taxon>Fagales</taxon>
        <taxon>Fagaceae</taxon>
        <taxon>Quercus</taxon>
    </lineage>
</organism>
<dbReference type="GO" id="GO:0006364">
    <property type="term" value="P:rRNA processing"/>
    <property type="evidence" value="ECO:0007669"/>
    <property type="project" value="UniProtKB-KW"/>
</dbReference>
<reference evidence="7" key="1">
    <citation type="journal article" date="2016" name="G3 (Bethesda)">
        <title>First Draft Assembly and Annotation of the Genome of a California Endemic Oak Quercus lobata Nee (Fagaceae).</title>
        <authorList>
            <person name="Sork V.L."/>
            <person name="Fitz-Gibbon S.T."/>
            <person name="Puiu D."/>
            <person name="Crepeau M."/>
            <person name="Gugger P.F."/>
            <person name="Sherman R."/>
            <person name="Stevens K."/>
            <person name="Langley C.H."/>
            <person name="Pellegrini M."/>
            <person name="Salzberg S.L."/>
        </authorList>
    </citation>
    <scope>NUCLEOTIDE SEQUENCE [LARGE SCALE GENOMIC DNA]</scope>
    <source>
        <strain evidence="7">cv. SW786</strain>
    </source>
</reference>
<accession>A0A7N2L0B4</accession>